<protein>
    <submittedName>
        <fullName evidence="2">Phospholipase D family protein</fullName>
    </submittedName>
</protein>
<dbReference type="Proteomes" id="UP001595629">
    <property type="component" value="Unassembled WGS sequence"/>
</dbReference>
<dbReference type="SMART" id="SM00155">
    <property type="entry name" value="PLDc"/>
    <property type="match status" value="2"/>
</dbReference>
<comment type="caution">
    <text evidence="2">The sequence shown here is derived from an EMBL/GenBank/DDBJ whole genome shotgun (WGS) entry which is preliminary data.</text>
</comment>
<feature type="domain" description="PLD phosphodiesterase" evidence="1">
    <location>
        <begin position="172"/>
        <end position="199"/>
    </location>
</feature>
<dbReference type="PROSITE" id="PS50035">
    <property type="entry name" value="PLD"/>
    <property type="match status" value="1"/>
</dbReference>
<sequence>MTDRDTARGDMADPNPITDFHVFWTAQEAFPEFERLCLGARSSVRASFRIFDLDTPLYSREGRAIGKTWFDLVLHKLNQGVSFDVTLSDFDPILATPEHRYSWQSARRMAAVNELSEGASFTFRVAMHPARVGFVPRLALRKRVREEFEARDPDELTPGLRELEDQADLPMVPATHHQKMAVIDSEILWIGGLDLNKRRYDSRDHERAPEQTWQDIQAKLRGPIVASAQQHLESFLDVCDGVVDPPPTAPAFLRTISMRRQQELTFISPRNVVNEIEQAHLTALEEAEGLIYLETQFFRYPPLANALAKAAQRNPDLGCILVVPAAPEDVAFDGNDELDARMAAQKELEAMRILREGFGPRVVVASPAQKRRAKEEFSGAILHDAPIIYVHSKLSLFGTQQAILSSANLNGRSLRWDTEAGIHLTDETHVLMLWQRAITHWFGDMIIDPDEEPQESVLEVAAALEDNHSRPPERRNHFLLPYDSTRAENLAAHVPAVPDELV</sequence>
<accession>A0ABV7TKE4</accession>
<dbReference type="InterPro" id="IPR001736">
    <property type="entry name" value="PLipase_D/transphosphatidylase"/>
</dbReference>
<dbReference type="EMBL" id="JBHRXI010000029">
    <property type="protein sequence ID" value="MFC3616019.1"/>
    <property type="molecule type" value="Genomic_DNA"/>
</dbReference>
<dbReference type="PANTHER" id="PTHR21248">
    <property type="entry name" value="CARDIOLIPIN SYNTHASE"/>
    <property type="match status" value="1"/>
</dbReference>
<proteinExistence type="predicted"/>
<dbReference type="SUPFAM" id="SSF56024">
    <property type="entry name" value="Phospholipase D/nuclease"/>
    <property type="match status" value="2"/>
</dbReference>
<dbReference type="CDD" id="cd09105">
    <property type="entry name" value="PLDc_vPLD1_2_like_2"/>
    <property type="match status" value="1"/>
</dbReference>
<dbReference type="PANTHER" id="PTHR21248:SF22">
    <property type="entry name" value="PHOSPHOLIPASE D"/>
    <property type="match status" value="1"/>
</dbReference>
<name>A0ABV7TKE4_9RHOB</name>
<evidence type="ECO:0000259" key="1">
    <source>
        <dbReference type="PROSITE" id="PS50035"/>
    </source>
</evidence>
<organism evidence="2 3">
    <name type="scientific">Lutimaribacter marinistellae</name>
    <dbReference type="NCBI Taxonomy" id="1820329"/>
    <lineage>
        <taxon>Bacteria</taxon>
        <taxon>Pseudomonadati</taxon>
        <taxon>Pseudomonadota</taxon>
        <taxon>Alphaproteobacteria</taxon>
        <taxon>Rhodobacterales</taxon>
        <taxon>Roseobacteraceae</taxon>
        <taxon>Lutimaribacter</taxon>
    </lineage>
</organism>
<dbReference type="Pfam" id="PF00614">
    <property type="entry name" value="PLDc"/>
    <property type="match status" value="1"/>
</dbReference>
<evidence type="ECO:0000313" key="2">
    <source>
        <dbReference type="EMBL" id="MFC3616019.1"/>
    </source>
</evidence>
<keyword evidence="3" id="KW-1185">Reference proteome</keyword>
<dbReference type="RefSeq" id="WP_386737316.1">
    <property type="nucleotide sequence ID" value="NZ_JBHRXI010000029.1"/>
</dbReference>
<gene>
    <name evidence="2" type="ORF">ACFORG_19885</name>
</gene>
<reference evidence="3" key="1">
    <citation type="journal article" date="2019" name="Int. J. Syst. Evol. Microbiol.">
        <title>The Global Catalogue of Microorganisms (GCM) 10K type strain sequencing project: providing services to taxonomists for standard genome sequencing and annotation.</title>
        <authorList>
            <consortium name="The Broad Institute Genomics Platform"/>
            <consortium name="The Broad Institute Genome Sequencing Center for Infectious Disease"/>
            <person name="Wu L."/>
            <person name="Ma J."/>
        </authorList>
    </citation>
    <scope>NUCLEOTIDE SEQUENCE [LARGE SCALE GENOMIC DNA]</scope>
    <source>
        <strain evidence="3">KCTC 42911</strain>
    </source>
</reference>
<evidence type="ECO:0000313" key="3">
    <source>
        <dbReference type="Proteomes" id="UP001595629"/>
    </source>
</evidence>
<dbReference type="Gene3D" id="3.30.870.10">
    <property type="entry name" value="Endonuclease Chain A"/>
    <property type="match status" value="2"/>
</dbReference>